<organism evidence="2 3">
    <name type="scientific">Sporothrix eucalyptigena</name>
    <dbReference type="NCBI Taxonomy" id="1812306"/>
    <lineage>
        <taxon>Eukaryota</taxon>
        <taxon>Fungi</taxon>
        <taxon>Dikarya</taxon>
        <taxon>Ascomycota</taxon>
        <taxon>Pezizomycotina</taxon>
        <taxon>Sordariomycetes</taxon>
        <taxon>Sordariomycetidae</taxon>
        <taxon>Ophiostomatales</taxon>
        <taxon>Ophiostomataceae</taxon>
        <taxon>Sporothrix</taxon>
    </lineage>
</organism>
<name>A0ABP0BK32_9PEZI</name>
<protein>
    <submittedName>
        <fullName evidence="2">Uncharacterized protein</fullName>
    </submittedName>
</protein>
<dbReference type="Proteomes" id="UP001642482">
    <property type="component" value="Unassembled WGS sequence"/>
</dbReference>
<dbReference type="EMBL" id="CAWUHD010000033">
    <property type="protein sequence ID" value="CAK7219978.1"/>
    <property type="molecule type" value="Genomic_DNA"/>
</dbReference>
<reference evidence="2 3" key="1">
    <citation type="submission" date="2024-01" db="EMBL/GenBank/DDBJ databases">
        <authorList>
            <person name="Allen C."/>
            <person name="Tagirdzhanova G."/>
        </authorList>
    </citation>
    <scope>NUCLEOTIDE SEQUENCE [LARGE SCALE GENOMIC DNA]</scope>
</reference>
<evidence type="ECO:0000313" key="2">
    <source>
        <dbReference type="EMBL" id="CAK7219978.1"/>
    </source>
</evidence>
<feature type="compositionally biased region" description="Acidic residues" evidence="1">
    <location>
        <begin position="356"/>
        <end position="376"/>
    </location>
</feature>
<sequence>MEPTARNFRTSPQRRDKRRAESPESTEPALKRQQNAVQPASQPKEANVGTFGSGSTAEVSGHKAFIARFAEQLKKDKEAKEEHRSRARNFLHDREGREKLMREFQAERERRDGLTPAERLREDGDTLLPRLRDAKAQITLQQTPQSYNGGARCRAEDDCLVKRAAEDSGKDFPYWYDPKKIKDKFRIHVDQGNFNYPYRNMYYHVVCFEAMVDLAPLVLDLFSLDTQPYKGSLYSIPQWGVMFRKWFAHRGQINLGKIEEYITAELTRDKQYGDVVERWEETHKSRECEKRFGLGTPCDCPQRPEWPERPILRDYVATTGDEGCSLAHIVYHRYCEEMEQTWIIRREGTTVHIETDYPENELVEDETGDQEPEEDENTKTAEATCE</sequence>
<keyword evidence="3" id="KW-1185">Reference proteome</keyword>
<feature type="compositionally biased region" description="Polar residues" evidence="1">
    <location>
        <begin position="32"/>
        <end position="41"/>
    </location>
</feature>
<proteinExistence type="predicted"/>
<feature type="region of interest" description="Disordered" evidence="1">
    <location>
        <begin position="1"/>
        <end position="59"/>
    </location>
</feature>
<accession>A0ABP0BK32</accession>
<comment type="caution">
    <text evidence="2">The sequence shown here is derived from an EMBL/GenBank/DDBJ whole genome shotgun (WGS) entry which is preliminary data.</text>
</comment>
<feature type="region of interest" description="Disordered" evidence="1">
    <location>
        <begin position="356"/>
        <end position="386"/>
    </location>
</feature>
<gene>
    <name evidence="2" type="ORF">SEUCBS140593_004078</name>
</gene>
<evidence type="ECO:0000313" key="3">
    <source>
        <dbReference type="Proteomes" id="UP001642482"/>
    </source>
</evidence>
<evidence type="ECO:0000256" key="1">
    <source>
        <dbReference type="SAM" id="MobiDB-lite"/>
    </source>
</evidence>